<evidence type="ECO:0000259" key="3">
    <source>
        <dbReference type="Pfam" id="PF11887"/>
    </source>
</evidence>
<keyword evidence="1" id="KW-0472">Membrane</keyword>
<sequence>MKNPLRDFKPFKERDPILVGAVTALIMVLLGSVTFFADDLPIIGGGTEYAAEFGEAAGLKTNDEVRVAGVKVGEVSAVNLEGDHVEVRFKVKNAWLGDRTSAAIKIKTLLGQKNLLLDPRGGNELDPGTPIPKDRTTSPYDVTDVFNDLANTAGSIDTVKLAQSFRTLSETLGASAPQDVRAALDGMSALSKTLASRDNELTKLFDGTSQLSKTLGDRTGQVESLIKNGNVLLTELNARKDAIAKLFGGTKALGEQLRGLVADNQKTLGPALDQLDRVTTVLQRNQDKLTESLRLAGPYYRLLGNAVGNGRWIDAYICGLVQTGGDCAPKGGS</sequence>
<dbReference type="Pfam" id="PF02470">
    <property type="entry name" value="MlaD"/>
    <property type="match status" value="1"/>
</dbReference>
<dbReference type="NCBIfam" id="TIGR00996">
    <property type="entry name" value="Mtu_fam_mce"/>
    <property type="match status" value="1"/>
</dbReference>
<comment type="caution">
    <text evidence="4">The sequence shown here is derived from an EMBL/GenBank/DDBJ whole genome shotgun (WGS) entry which is preliminary data.</text>
</comment>
<gene>
    <name evidence="4" type="ORF">GCM10009754_69280</name>
</gene>
<name>A0ABP5DQN6_9PSEU</name>
<dbReference type="PANTHER" id="PTHR33371:SF18">
    <property type="entry name" value="MCE-FAMILY PROTEIN MCE3C"/>
    <property type="match status" value="1"/>
</dbReference>
<feature type="domain" description="Mammalian cell entry C-terminal" evidence="3">
    <location>
        <begin position="123"/>
        <end position="308"/>
    </location>
</feature>
<keyword evidence="1" id="KW-0812">Transmembrane</keyword>
<proteinExistence type="predicted"/>
<evidence type="ECO:0000313" key="4">
    <source>
        <dbReference type="EMBL" id="GAA1982511.1"/>
    </source>
</evidence>
<dbReference type="PANTHER" id="PTHR33371">
    <property type="entry name" value="INTERMEMBRANE PHOSPHOLIPID TRANSPORT SYSTEM BINDING PROTEIN MLAD-RELATED"/>
    <property type="match status" value="1"/>
</dbReference>
<evidence type="ECO:0000259" key="2">
    <source>
        <dbReference type="Pfam" id="PF02470"/>
    </source>
</evidence>
<dbReference type="InterPro" id="IPR003399">
    <property type="entry name" value="Mce/MlaD"/>
</dbReference>
<evidence type="ECO:0000256" key="1">
    <source>
        <dbReference type="SAM" id="Phobius"/>
    </source>
</evidence>
<feature type="domain" description="Mce/MlaD" evidence="2">
    <location>
        <begin position="46"/>
        <end position="119"/>
    </location>
</feature>
<dbReference type="InterPro" id="IPR024516">
    <property type="entry name" value="Mce_C"/>
</dbReference>
<dbReference type="EMBL" id="BAAANN010000037">
    <property type="protein sequence ID" value="GAA1982511.1"/>
    <property type="molecule type" value="Genomic_DNA"/>
</dbReference>
<protein>
    <submittedName>
        <fullName evidence="4">MCE family protein</fullName>
    </submittedName>
</protein>
<reference evidence="5" key="1">
    <citation type="journal article" date="2019" name="Int. J. Syst. Evol. Microbiol.">
        <title>The Global Catalogue of Microorganisms (GCM) 10K type strain sequencing project: providing services to taxonomists for standard genome sequencing and annotation.</title>
        <authorList>
            <consortium name="The Broad Institute Genomics Platform"/>
            <consortium name="The Broad Institute Genome Sequencing Center for Infectious Disease"/>
            <person name="Wu L."/>
            <person name="Ma J."/>
        </authorList>
    </citation>
    <scope>NUCLEOTIDE SEQUENCE [LARGE SCALE GENOMIC DNA]</scope>
    <source>
        <strain evidence="5">JCM 14545</strain>
    </source>
</reference>
<feature type="transmembrane region" description="Helical" evidence="1">
    <location>
        <begin position="16"/>
        <end position="37"/>
    </location>
</feature>
<dbReference type="Proteomes" id="UP001501116">
    <property type="component" value="Unassembled WGS sequence"/>
</dbReference>
<evidence type="ECO:0000313" key="5">
    <source>
        <dbReference type="Proteomes" id="UP001501116"/>
    </source>
</evidence>
<dbReference type="RefSeq" id="WP_344428821.1">
    <property type="nucleotide sequence ID" value="NZ_BAAANN010000037.1"/>
</dbReference>
<dbReference type="PRINTS" id="PR01782">
    <property type="entry name" value="MCEVIRFACTOR"/>
</dbReference>
<keyword evidence="1" id="KW-1133">Transmembrane helix</keyword>
<keyword evidence="5" id="KW-1185">Reference proteome</keyword>
<accession>A0ABP5DQN6</accession>
<organism evidence="4 5">
    <name type="scientific">Amycolatopsis minnesotensis</name>
    <dbReference type="NCBI Taxonomy" id="337894"/>
    <lineage>
        <taxon>Bacteria</taxon>
        <taxon>Bacillati</taxon>
        <taxon>Actinomycetota</taxon>
        <taxon>Actinomycetes</taxon>
        <taxon>Pseudonocardiales</taxon>
        <taxon>Pseudonocardiaceae</taxon>
        <taxon>Amycolatopsis</taxon>
    </lineage>
</organism>
<dbReference type="InterPro" id="IPR005693">
    <property type="entry name" value="Mce"/>
</dbReference>
<dbReference type="InterPro" id="IPR052336">
    <property type="entry name" value="MlaD_Phospholipid_Transporter"/>
</dbReference>
<dbReference type="Pfam" id="PF11887">
    <property type="entry name" value="Mce4_CUP1"/>
    <property type="match status" value="1"/>
</dbReference>